<organism evidence="2 3">
    <name type="scientific">Halomonas korlensis</name>
    <dbReference type="NCBI Taxonomy" id="463301"/>
    <lineage>
        <taxon>Bacteria</taxon>
        <taxon>Pseudomonadati</taxon>
        <taxon>Pseudomonadota</taxon>
        <taxon>Gammaproteobacteria</taxon>
        <taxon>Oceanospirillales</taxon>
        <taxon>Halomonadaceae</taxon>
        <taxon>Halomonas</taxon>
    </lineage>
</organism>
<reference evidence="3" key="1">
    <citation type="submission" date="2016-10" db="EMBL/GenBank/DDBJ databases">
        <authorList>
            <person name="Varghese N."/>
            <person name="Submissions S."/>
        </authorList>
    </citation>
    <scope>NUCLEOTIDE SEQUENCE [LARGE SCALE GENOMIC DNA]</scope>
    <source>
        <strain evidence="3">CGMCC 1.6981</strain>
    </source>
</reference>
<proteinExistence type="inferred from homology"/>
<dbReference type="GO" id="GO:0016117">
    <property type="term" value="P:carotenoid biosynthetic process"/>
    <property type="evidence" value="ECO:0007669"/>
    <property type="project" value="InterPro"/>
</dbReference>
<dbReference type="OrthoDB" id="5793379at2"/>
<protein>
    <submittedName>
        <fullName evidence="2">Lycopene beta-cyclase</fullName>
    </submittedName>
</protein>
<dbReference type="GO" id="GO:0016705">
    <property type="term" value="F:oxidoreductase activity, acting on paired donors, with incorporation or reduction of molecular oxygen"/>
    <property type="evidence" value="ECO:0007669"/>
    <property type="project" value="InterPro"/>
</dbReference>
<dbReference type="Pfam" id="PF05834">
    <property type="entry name" value="Lycopene_cycl"/>
    <property type="match status" value="1"/>
</dbReference>
<dbReference type="NCBIfam" id="TIGR01790">
    <property type="entry name" value="carotene-cycl"/>
    <property type="match status" value="1"/>
</dbReference>
<dbReference type="EMBL" id="FPBP01000008">
    <property type="protein sequence ID" value="SFU77863.1"/>
    <property type="molecule type" value="Genomic_DNA"/>
</dbReference>
<evidence type="ECO:0000256" key="1">
    <source>
        <dbReference type="ARBA" id="ARBA00006599"/>
    </source>
</evidence>
<dbReference type="InterPro" id="IPR036188">
    <property type="entry name" value="FAD/NAD-bd_sf"/>
</dbReference>
<dbReference type="Proteomes" id="UP000198693">
    <property type="component" value="Unassembled WGS sequence"/>
</dbReference>
<dbReference type="SUPFAM" id="SSF51905">
    <property type="entry name" value="FAD/NAD(P)-binding domain"/>
    <property type="match status" value="1"/>
</dbReference>
<comment type="similarity">
    <text evidence="1">Belongs to the lycopene cyclase family.</text>
</comment>
<name>A0A1I7IY37_9GAMM</name>
<keyword evidence="3" id="KW-1185">Reference proteome</keyword>
<evidence type="ECO:0000313" key="3">
    <source>
        <dbReference type="Proteomes" id="UP000198693"/>
    </source>
</evidence>
<sequence>MNADHDLILVGGGLANGLIALLLKKARPELDVLMLEQADSPGGNHTWSFHDSDLTTAQWAWVAPLVGCRWAYHEVHFPQRRRTLASGYASIFSEDFATLLRATLGDALRVKTRVTKLGPRQVCLSDGQILYAGAVIDGRGVASSPHLALGYQAFLGQVLKLTRPHGLGGPILMDATVPQGDGYRFVYVLPFSPDTLLIEDTHYIDKHHVGNGELDAGCLRHNIAAYARANDWSVEAVIREEHGVLPITLAGDIEAFWREAQHQPRSGLRAGLFHPTTGYSLPHAVRLAELIACRDDLSASALFDVIQRVAIKEWRRQGYFRLLNRMLFLAGPPEQRWQVMQRFYGLPEPLIQRFYAGQLTALDKLRIVTGKPPVPMGEALHAARLGSPHQIRTPR</sequence>
<dbReference type="RefSeq" id="WP_089796274.1">
    <property type="nucleotide sequence ID" value="NZ_FPBP01000008.1"/>
</dbReference>
<accession>A0A1I7IY37</accession>
<dbReference type="InterPro" id="IPR008461">
    <property type="entry name" value="CrtY"/>
</dbReference>
<dbReference type="STRING" id="463301.SAMN04487955_108145"/>
<dbReference type="InterPro" id="IPR010108">
    <property type="entry name" value="Lycopene_cyclase_b/e"/>
</dbReference>
<evidence type="ECO:0000313" key="2">
    <source>
        <dbReference type="EMBL" id="SFU77863.1"/>
    </source>
</evidence>
<gene>
    <name evidence="2" type="ORF">SAMN04487955_108145</name>
</gene>
<dbReference type="AlphaFoldDB" id="A0A1I7IY37"/>
<dbReference type="GO" id="GO:0045436">
    <property type="term" value="F:lycopene beta cyclase activity"/>
    <property type="evidence" value="ECO:0007669"/>
    <property type="project" value="InterPro"/>
</dbReference>
<dbReference type="NCBIfam" id="TIGR01789">
    <property type="entry name" value="lycopene_cycl"/>
    <property type="match status" value="1"/>
</dbReference>